<comment type="caution">
    <text evidence="2">The sequence shown here is derived from an EMBL/GenBank/DDBJ whole genome shotgun (WGS) entry which is preliminary data.</text>
</comment>
<dbReference type="Pfam" id="PF14386">
    <property type="entry name" value="DUF4417"/>
    <property type="match status" value="1"/>
</dbReference>
<reference evidence="2" key="1">
    <citation type="submission" date="2020-10" db="EMBL/GenBank/DDBJ databases">
        <authorList>
            <person name="Gilroy R."/>
        </authorList>
    </citation>
    <scope>NUCLEOTIDE SEQUENCE</scope>
    <source>
        <strain evidence="2">ChiSjej1B19-3389</strain>
    </source>
</reference>
<feature type="region of interest" description="Disordered" evidence="1">
    <location>
        <begin position="263"/>
        <end position="331"/>
    </location>
</feature>
<sequence>MTEENYKYRTSPFLLRNQFKGKGKLQVPIIPRFQSKEDDFTDLRLIGFDKAKLESDNHLNRMVHFFLYDYKFERVWKNPDADLEKLKRYRAVLSPDFSMYTEMAPVMQLFNTFRNRWCGAYYASKGIRVIPSVSWGEENTFEFCFDGIEKGSTVAVSTYMVSAHNNHSDQKEFFLKGYNEMLRQIEPERIICYNEPFPEMQGNIVFVDYELSSWRYMNDDPYVPSKYAKYICGAEPWPEDCDIIIKSTGHILSDYEIKGMGSAYGGKWRPSRPEDERFLGEPGDINKSRTDGKRGGYDRETKIGEDGRATKERHHTDHDNPRAHTDPHDHDIDWSNGYPKPGPPINYPDGAPEFKAYEVKFMSKIIEKNSLEDNRFKTISDFKWCVNSGGEIEFEYNDRVFGIFPKLKRTSESGMQMLICEKFVDNQQKTEKWCKDVDEVLEYMIDGERLRDIITKVEVTDRTI</sequence>
<evidence type="ECO:0000313" key="2">
    <source>
        <dbReference type="EMBL" id="HIQ81417.1"/>
    </source>
</evidence>
<evidence type="ECO:0000256" key="1">
    <source>
        <dbReference type="SAM" id="MobiDB-lite"/>
    </source>
</evidence>
<protein>
    <submittedName>
        <fullName evidence="2">DUF4417 domain-containing protein</fullName>
    </submittedName>
</protein>
<proteinExistence type="predicted"/>
<dbReference type="Proteomes" id="UP000886787">
    <property type="component" value="Unassembled WGS sequence"/>
</dbReference>
<evidence type="ECO:0000313" key="3">
    <source>
        <dbReference type="Proteomes" id="UP000886787"/>
    </source>
</evidence>
<feature type="compositionally biased region" description="Basic and acidic residues" evidence="1">
    <location>
        <begin position="271"/>
        <end position="331"/>
    </location>
</feature>
<gene>
    <name evidence="2" type="ORF">IAD32_09105</name>
</gene>
<name>A0A9D0ZIY7_9FIRM</name>
<dbReference type="EMBL" id="DVFW01000048">
    <property type="protein sequence ID" value="HIQ81417.1"/>
    <property type="molecule type" value="Genomic_DNA"/>
</dbReference>
<accession>A0A9D0ZIY7</accession>
<organism evidence="2 3">
    <name type="scientific">Candidatus Scatavimonas merdigallinarum</name>
    <dbReference type="NCBI Taxonomy" id="2840914"/>
    <lineage>
        <taxon>Bacteria</taxon>
        <taxon>Bacillati</taxon>
        <taxon>Bacillota</taxon>
        <taxon>Clostridia</taxon>
        <taxon>Eubacteriales</taxon>
        <taxon>Oscillospiraceae</taxon>
        <taxon>Oscillospiraceae incertae sedis</taxon>
        <taxon>Candidatus Scatavimonas</taxon>
    </lineage>
</organism>
<dbReference type="InterPro" id="IPR025530">
    <property type="entry name" value="DUF4417"/>
</dbReference>
<reference evidence="2" key="2">
    <citation type="journal article" date="2021" name="PeerJ">
        <title>Extensive microbial diversity within the chicken gut microbiome revealed by metagenomics and culture.</title>
        <authorList>
            <person name="Gilroy R."/>
            <person name="Ravi A."/>
            <person name="Getino M."/>
            <person name="Pursley I."/>
            <person name="Horton D.L."/>
            <person name="Alikhan N.F."/>
            <person name="Baker D."/>
            <person name="Gharbi K."/>
            <person name="Hall N."/>
            <person name="Watson M."/>
            <person name="Adriaenssens E.M."/>
            <person name="Foster-Nyarko E."/>
            <person name="Jarju S."/>
            <person name="Secka A."/>
            <person name="Antonio M."/>
            <person name="Oren A."/>
            <person name="Chaudhuri R.R."/>
            <person name="La Ragione R."/>
            <person name="Hildebrand F."/>
            <person name="Pallen M.J."/>
        </authorList>
    </citation>
    <scope>NUCLEOTIDE SEQUENCE</scope>
    <source>
        <strain evidence="2">ChiSjej1B19-3389</strain>
    </source>
</reference>
<dbReference type="AlphaFoldDB" id="A0A9D0ZIY7"/>